<reference evidence="2 3" key="1">
    <citation type="submission" date="2017-09" db="EMBL/GenBank/DDBJ databases">
        <title>Depth-based differentiation of microbial function through sediment-hosted aquifers and enrichment of novel symbionts in the deep terrestrial subsurface.</title>
        <authorList>
            <person name="Probst A.J."/>
            <person name="Ladd B."/>
            <person name="Jarett J.K."/>
            <person name="Geller-Mcgrath D.E."/>
            <person name="Sieber C.M."/>
            <person name="Emerson J.B."/>
            <person name="Anantharaman K."/>
            <person name="Thomas B.C."/>
            <person name="Malmstrom R."/>
            <person name="Stieglmeier M."/>
            <person name="Klingl A."/>
            <person name="Woyke T."/>
            <person name="Ryan C.M."/>
            <person name="Banfield J.F."/>
        </authorList>
    </citation>
    <scope>NUCLEOTIDE SEQUENCE [LARGE SCALE GENOMIC DNA]</scope>
    <source>
        <strain evidence="2">CG23_combo_of_CG06-09_8_20_14_all_37_87_8</strain>
    </source>
</reference>
<feature type="domain" description="Helicase Helix-turn-helix" evidence="1">
    <location>
        <begin position="1"/>
        <end position="85"/>
    </location>
</feature>
<dbReference type="AlphaFoldDB" id="A0A2G9ZEY8"/>
<proteinExistence type="predicted"/>
<organism evidence="2 3">
    <name type="scientific">bacterium (Candidatus Gribaldobacteria) CG23_combo_of_CG06-09_8_20_14_all_37_87_8</name>
    <dbReference type="NCBI Taxonomy" id="2014278"/>
    <lineage>
        <taxon>Bacteria</taxon>
        <taxon>Candidatus Gribaldobacteria</taxon>
    </lineage>
</organism>
<dbReference type="Pfam" id="PF14493">
    <property type="entry name" value="HTH_40"/>
    <property type="match status" value="1"/>
</dbReference>
<name>A0A2G9ZEY8_9BACT</name>
<protein>
    <submittedName>
        <fullName evidence="2">AAA family ATPase</fullName>
    </submittedName>
</protein>
<sequence length="90" mass="10434">KEGKLLERIAQERGLVLGTIISHLEELVMKGHFDQKQVEALLDPGLLLNAKDILEVFEDLETDKLQLVFEHFQGKYTYNDLRLIRLLLAF</sequence>
<dbReference type="EMBL" id="PCSB01000041">
    <property type="protein sequence ID" value="PIP31723.1"/>
    <property type="molecule type" value="Genomic_DNA"/>
</dbReference>
<dbReference type="Proteomes" id="UP000230447">
    <property type="component" value="Unassembled WGS sequence"/>
</dbReference>
<evidence type="ECO:0000313" key="3">
    <source>
        <dbReference type="Proteomes" id="UP000230447"/>
    </source>
</evidence>
<dbReference type="InterPro" id="IPR029491">
    <property type="entry name" value="Helicase_HTH"/>
</dbReference>
<comment type="caution">
    <text evidence="2">The sequence shown here is derived from an EMBL/GenBank/DDBJ whole genome shotgun (WGS) entry which is preliminary data.</text>
</comment>
<evidence type="ECO:0000313" key="2">
    <source>
        <dbReference type="EMBL" id="PIP31723.1"/>
    </source>
</evidence>
<feature type="non-terminal residue" evidence="2">
    <location>
        <position position="1"/>
    </location>
</feature>
<evidence type="ECO:0000259" key="1">
    <source>
        <dbReference type="Pfam" id="PF14493"/>
    </source>
</evidence>
<accession>A0A2G9ZEY8</accession>
<dbReference type="Gene3D" id="1.10.10.1390">
    <property type="entry name" value="ATP-dependent DNA helicase RecQ"/>
    <property type="match status" value="1"/>
</dbReference>
<gene>
    <name evidence="2" type="ORF">COX24_02000</name>
</gene>